<dbReference type="Proteomes" id="UP000011599">
    <property type="component" value="Unassembled WGS sequence"/>
</dbReference>
<dbReference type="OrthoDB" id="121941at2157"/>
<accession>L9W7G0</accession>
<dbReference type="PATRIC" id="fig|1114856.3.peg.686"/>
<dbReference type="RefSeq" id="WP_006088382.1">
    <property type="nucleotide sequence ID" value="NZ_AOHW01000007.1"/>
</dbReference>
<organism evidence="1 2">
    <name type="scientific">Natronorubrum tibetense GA33</name>
    <dbReference type="NCBI Taxonomy" id="1114856"/>
    <lineage>
        <taxon>Archaea</taxon>
        <taxon>Methanobacteriati</taxon>
        <taxon>Methanobacteriota</taxon>
        <taxon>Stenosarchaea group</taxon>
        <taxon>Halobacteria</taxon>
        <taxon>Halobacteriales</taxon>
        <taxon>Natrialbaceae</taxon>
        <taxon>Natronorubrum</taxon>
    </lineage>
</organism>
<comment type="caution">
    <text evidence="1">The sequence shown here is derived from an EMBL/GenBank/DDBJ whole genome shotgun (WGS) entry which is preliminary data.</text>
</comment>
<evidence type="ECO:0000313" key="1">
    <source>
        <dbReference type="EMBL" id="ELY45420.1"/>
    </source>
</evidence>
<sequence length="125" mass="13027">METIHGFDTLGADVSLEVNATVVDEVAVDEDGEVTLAWGTTPGDAGDRTITVTASEWLSAPSDSEAITIDAEPETLSVDVSGTTASGETELRDTGNPNAQTYTVAVTVWDGESEATRTETLEYAG</sequence>
<gene>
    <name evidence="1" type="ORF">C496_03328</name>
</gene>
<evidence type="ECO:0000313" key="2">
    <source>
        <dbReference type="Proteomes" id="UP000011599"/>
    </source>
</evidence>
<name>L9W7G0_9EURY</name>
<dbReference type="AlphaFoldDB" id="L9W7G0"/>
<dbReference type="STRING" id="1114856.GCA_000383975_03556"/>
<dbReference type="EMBL" id="AOHW01000007">
    <property type="protein sequence ID" value="ELY45420.1"/>
    <property type="molecule type" value="Genomic_DNA"/>
</dbReference>
<reference evidence="1 2" key="1">
    <citation type="journal article" date="2014" name="PLoS Genet.">
        <title>Phylogenetically driven sequencing of extremely halophilic archaea reveals strategies for static and dynamic osmo-response.</title>
        <authorList>
            <person name="Becker E.A."/>
            <person name="Seitzer P.M."/>
            <person name="Tritt A."/>
            <person name="Larsen D."/>
            <person name="Krusor M."/>
            <person name="Yao A.I."/>
            <person name="Wu D."/>
            <person name="Madern D."/>
            <person name="Eisen J.A."/>
            <person name="Darling A.E."/>
            <person name="Facciotti M.T."/>
        </authorList>
    </citation>
    <scope>NUCLEOTIDE SEQUENCE [LARGE SCALE GENOMIC DNA]</scope>
    <source>
        <strain evidence="1 2">GA33</strain>
    </source>
</reference>
<protein>
    <submittedName>
        <fullName evidence="1">Uncharacterized protein</fullName>
    </submittedName>
</protein>
<keyword evidence="2" id="KW-1185">Reference proteome</keyword>
<proteinExistence type="predicted"/>